<dbReference type="EC" id="6.3.5.3" evidence="11"/>
<evidence type="ECO:0000256" key="9">
    <source>
        <dbReference type="ARBA" id="ARBA00059671"/>
    </source>
</evidence>
<name>A0A220TZG5_9BACI</name>
<feature type="binding site" evidence="11">
    <location>
        <position position="245"/>
    </location>
    <ligand>
        <name>substrate</name>
    </ligand>
</feature>
<comment type="subunit">
    <text evidence="10 11">Monomer. Part of the FGAM synthase complex composed of 1 PurL, 1 PurQ and 2 PurS subunits.</text>
</comment>
<evidence type="ECO:0000259" key="13">
    <source>
        <dbReference type="Pfam" id="PF02769"/>
    </source>
</evidence>
<feature type="active site" evidence="11">
    <location>
        <position position="54"/>
    </location>
</feature>
<feature type="binding site" evidence="11">
    <location>
        <begin position="99"/>
        <end position="102"/>
    </location>
    <ligand>
        <name>substrate</name>
    </ligand>
</feature>
<feature type="domain" description="PurM-like N-terminal" evidence="12">
    <location>
        <begin position="443"/>
        <end position="562"/>
    </location>
</feature>
<dbReference type="Gene3D" id="3.30.1330.10">
    <property type="entry name" value="PurM-like, N-terminal domain"/>
    <property type="match status" value="2"/>
</dbReference>
<reference evidence="15 16" key="1">
    <citation type="submission" date="2017-07" db="EMBL/GenBank/DDBJ databases">
        <title>Virgibacillus sp. LM2416.</title>
        <authorList>
            <person name="Tak E.J."/>
            <person name="Bae J.-W."/>
        </authorList>
    </citation>
    <scope>NUCLEOTIDE SEQUENCE [LARGE SCALE GENOMIC DNA]</scope>
    <source>
        <strain evidence="15 16">LM2416</strain>
    </source>
</reference>
<accession>A0A220TZG5</accession>
<protein>
    <recommendedName>
        <fullName evidence="11">Phosphoribosylformylglycinamidine synthase subunit PurL</fullName>
        <shortName evidence="11">FGAM synthase</shortName>
        <ecNumber evidence="11">6.3.5.3</ecNumber>
    </recommendedName>
    <alternativeName>
        <fullName evidence="11">Formylglycinamide ribonucleotide amidotransferase subunit II</fullName>
        <shortName evidence="11">FGAR amidotransferase II</shortName>
        <shortName evidence="11">FGAR-AT II</shortName>
    </alternativeName>
    <alternativeName>
        <fullName evidence="11">Glutamine amidotransferase PurL</fullName>
    </alternativeName>
    <alternativeName>
        <fullName evidence="11">Phosphoribosylformylglycinamidine synthase subunit II</fullName>
    </alternativeName>
</protein>
<feature type="binding site" evidence="11">
    <location>
        <begin position="317"/>
        <end position="319"/>
    </location>
    <ligand>
        <name>substrate</name>
    </ligand>
</feature>
<feature type="binding site" evidence="11">
    <location>
        <position position="122"/>
    </location>
    <ligand>
        <name>Mg(2+)</name>
        <dbReference type="ChEBI" id="CHEBI:18420"/>
        <label>2</label>
    </ligand>
</feature>
<evidence type="ECO:0000256" key="11">
    <source>
        <dbReference type="HAMAP-Rule" id="MF_00420"/>
    </source>
</evidence>
<feature type="binding site" evidence="11">
    <location>
        <position position="98"/>
    </location>
    <ligand>
        <name>Mg(2+)</name>
        <dbReference type="ChEBI" id="CHEBI:18420"/>
        <label>1</label>
    </ligand>
</feature>
<dbReference type="PANTHER" id="PTHR43555:SF1">
    <property type="entry name" value="PHOSPHORIBOSYLFORMYLGLYCINAMIDINE SYNTHASE SUBUNIT PURL"/>
    <property type="match status" value="1"/>
</dbReference>
<evidence type="ECO:0000256" key="5">
    <source>
        <dbReference type="ARBA" id="ARBA00022755"/>
    </source>
</evidence>
<comment type="function">
    <text evidence="9 11">Part of the phosphoribosylformylglycinamidine synthase complex involved in the purines biosynthetic pathway. Catalyzes the ATP-dependent conversion of formylglycinamide ribonucleotide (FGAR) and glutamine to yield formylglycinamidine ribonucleotide (FGAM) and glutamate. The FGAM synthase complex is composed of three subunits. PurQ produces an ammonia molecule by converting glutamine to glutamate. PurL transfers the ammonia molecule to FGAR to form FGAM in an ATP-dependent manner. PurS interacts with PurQ and PurL and is thought to assist in the transfer of the ammonia molecule from PurQ to PurL.</text>
</comment>
<dbReference type="InterPro" id="IPR016188">
    <property type="entry name" value="PurM-like_N"/>
</dbReference>
<dbReference type="OrthoDB" id="9804441at2"/>
<dbReference type="Pfam" id="PF00586">
    <property type="entry name" value="AIRS"/>
    <property type="match status" value="2"/>
</dbReference>
<dbReference type="FunFam" id="3.30.1330.10:FF:000004">
    <property type="entry name" value="Phosphoribosylformylglycinamidine synthase subunit PurL"/>
    <property type="match status" value="1"/>
</dbReference>
<evidence type="ECO:0000256" key="8">
    <source>
        <dbReference type="ARBA" id="ARBA00052585"/>
    </source>
</evidence>
<feature type="binding site" evidence="11">
    <location>
        <position position="537"/>
    </location>
    <ligand>
        <name>ATP</name>
        <dbReference type="ChEBI" id="CHEBI:30616"/>
    </ligand>
</feature>
<organism evidence="15 16">
    <name type="scientific">Virgibacillus phasianinus</name>
    <dbReference type="NCBI Taxonomy" id="2017483"/>
    <lineage>
        <taxon>Bacteria</taxon>
        <taxon>Bacillati</taxon>
        <taxon>Bacillota</taxon>
        <taxon>Bacilli</taxon>
        <taxon>Bacillales</taxon>
        <taxon>Bacillaceae</taxon>
        <taxon>Virgibacillus</taxon>
    </lineage>
</organism>
<feature type="binding site" evidence="11">
    <location>
        <position position="540"/>
    </location>
    <ligand>
        <name>substrate</name>
    </ligand>
</feature>
<dbReference type="Gene3D" id="3.90.650.10">
    <property type="entry name" value="PurM-like C-terminal domain"/>
    <property type="match status" value="2"/>
</dbReference>
<evidence type="ECO:0000259" key="12">
    <source>
        <dbReference type="Pfam" id="PF00586"/>
    </source>
</evidence>
<feature type="binding site" evidence="11">
    <location>
        <position position="273"/>
    </location>
    <ligand>
        <name>Mg(2+)</name>
        <dbReference type="ChEBI" id="CHEBI:18420"/>
        <label>2</label>
    </ligand>
</feature>
<keyword evidence="3 11" id="KW-0479">Metal-binding</keyword>
<feature type="binding site" evidence="11">
    <location>
        <position position="57"/>
    </location>
    <ligand>
        <name>ATP</name>
        <dbReference type="ChEBI" id="CHEBI:30616"/>
    </ligand>
</feature>
<evidence type="ECO:0000256" key="2">
    <source>
        <dbReference type="ARBA" id="ARBA00022598"/>
    </source>
</evidence>
<keyword evidence="7 11" id="KW-0460">Magnesium</keyword>
<evidence type="ECO:0000256" key="10">
    <source>
        <dbReference type="ARBA" id="ARBA00064392"/>
    </source>
</evidence>
<dbReference type="GO" id="GO:0000287">
    <property type="term" value="F:magnesium ion binding"/>
    <property type="evidence" value="ECO:0007669"/>
    <property type="project" value="UniProtKB-UniRule"/>
</dbReference>
<dbReference type="InterPro" id="IPR010074">
    <property type="entry name" value="PRibForGlyAmidine_synth_PurL"/>
</dbReference>
<proteinExistence type="inferred from homology"/>
<dbReference type="PIRSF" id="PIRSF001587">
    <property type="entry name" value="FGAM_synthase_II"/>
    <property type="match status" value="1"/>
</dbReference>
<comment type="similarity">
    <text evidence="11">Belongs to the FGAMS family.</text>
</comment>
<dbReference type="EMBL" id="CP022315">
    <property type="protein sequence ID" value="ASK61179.1"/>
    <property type="molecule type" value="Genomic_DNA"/>
</dbReference>
<comment type="caution">
    <text evidence="11">Lacks conserved residue(s) required for the propagation of feature annotation.</text>
</comment>
<dbReference type="GO" id="GO:0005737">
    <property type="term" value="C:cytoplasm"/>
    <property type="evidence" value="ECO:0007669"/>
    <property type="project" value="UniProtKB-SubCell"/>
</dbReference>
<dbReference type="InterPro" id="IPR041609">
    <property type="entry name" value="PurL_linker"/>
</dbReference>
<dbReference type="InterPro" id="IPR036676">
    <property type="entry name" value="PurM-like_C_sf"/>
</dbReference>
<dbReference type="GO" id="GO:0005524">
    <property type="term" value="F:ATP binding"/>
    <property type="evidence" value="ECO:0007669"/>
    <property type="project" value="UniProtKB-UniRule"/>
</dbReference>
<dbReference type="PANTHER" id="PTHR43555">
    <property type="entry name" value="PHOSPHORIBOSYLFORMYLGLYCINAMIDINE SYNTHASE SUBUNIT PURL"/>
    <property type="match status" value="1"/>
</dbReference>
<evidence type="ECO:0000313" key="15">
    <source>
        <dbReference type="EMBL" id="ASK61179.1"/>
    </source>
</evidence>
<keyword evidence="1 11" id="KW-0963">Cytoplasm</keyword>
<dbReference type="RefSeq" id="WP_089060456.1">
    <property type="nucleotide sequence ID" value="NZ_CP022315.1"/>
</dbReference>
<dbReference type="InterPro" id="IPR010918">
    <property type="entry name" value="PurM-like_C_dom"/>
</dbReference>
<evidence type="ECO:0000256" key="1">
    <source>
        <dbReference type="ARBA" id="ARBA00022490"/>
    </source>
</evidence>
<evidence type="ECO:0000256" key="6">
    <source>
        <dbReference type="ARBA" id="ARBA00022840"/>
    </source>
</evidence>
<feature type="domain" description="Phosphoribosylformylglycinamidine synthase linker" evidence="14">
    <location>
        <begin position="12"/>
        <end position="58"/>
    </location>
</feature>
<evidence type="ECO:0000256" key="3">
    <source>
        <dbReference type="ARBA" id="ARBA00022723"/>
    </source>
</evidence>
<dbReference type="Pfam" id="PF18072">
    <property type="entry name" value="FGAR-AT_linker"/>
    <property type="match status" value="1"/>
</dbReference>
<dbReference type="Proteomes" id="UP000198312">
    <property type="component" value="Chromosome"/>
</dbReference>
<dbReference type="CDD" id="cd02204">
    <property type="entry name" value="PurL_repeat2"/>
    <property type="match status" value="1"/>
</dbReference>
<dbReference type="NCBIfam" id="NF002290">
    <property type="entry name" value="PRK01213.1"/>
    <property type="match status" value="1"/>
</dbReference>
<feature type="domain" description="PurM-like C-terminal" evidence="13">
    <location>
        <begin position="207"/>
        <end position="359"/>
    </location>
</feature>
<evidence type="ECO:0000313" key="16">
    <source>
        <dbReference type="Proteomes" id="UP000198312"/>
    </source>
</evidence>
<comment type="catalytic activity">
    <reaction evidence="8 11">
        <text>N(2)-formyl-N(1)-(5-phospho-beta-D-ribosyl)glycinamide + L-glutamine + ATP + H2O = 2-formamido-N(1)-(5-O-phospho-beta-D-ribosyl)acetamidine + L-glutamate + ADP + phosphate + H(+)</text>
        <dbReference type="Rhea" id="RHEA:17129"/>
        <dbReference type="ChEBI" id="CHEBI:15377"/>
        <dbReference type="ChEBI" id="CHEBI:15378"/>
        <dbReference type="ChEBI" id="CHEBI:29985"/>
        <dbReference type="ChEBI" id="CHEBI:30616"/>
        <dbReference type="ChEBI" id="CHEBI:43474"/>
        <dbReference type="ChEBI" id="CHEBI:58359"/>
        <dbReference type="ChEBI" id="CHEBI:147286"/>
        <dbReference type="ChEBI" id="CHEBI:147287"/>
        <dbReference type="ChEBI" id="CHEBI:456216"/>
        <dbReference type="EC" id="6.3.5.3"/>
    </reaction>
</comment>
<dbReference type="GO" id="GO:0006189">
    <property type="term" value="P:'de novo' IMP biosynthetic process"/>
    <property type="evidence" value="ECO:0007669"/>
    <property type="project" value="UniProtKB-UniRule"/>
</dbReference>
<dbReference type="CDD" id="cd02203">
    <property type="entry name" value="PurL_repeat1"/>
    <property type="match status" value="1"/>
</dbReference>
<comment type="pathway">
    <text evidence="11">Purine metabolism; IMP biosynthesis via de novo pathway; 5-amino-1-(5-phospho-D-ribosyl)imidazole from N(2)-formyl-N(1)-(5-phospho-D-ribosyl)glycinamide: step 1/2.</text>
</comment>
<evidence type="ECO:0000256" key="7">
    <source>
        <dbReference type="ARBA" id="ARBA00022842"/>
    </source>
</evidence>
<dbReference type="InterPro" id="IPR036921">
    <property type="entry name" value="PurM-like_N_sf"/>
</dbReference>
<feature type="active site" description="Proton acceptor" evidence="11">
    <location>
        <position position="100"/>
    </location>
</feature>
<keyword evidence="4 11" id="KW-0547">Nucleotide-binding</keyword>
<keyword evidence="5 11" id="KW-0658">Purine biosynthesis</keyword>
<feature type="binding site" evidence="11">
    <location>
        <position position="500"/>
    </location>
    <ligand>
        <name>ATP</name>
        <dbReference type="ChEBI" id="CHEBI:30616"/>
    </ligand>
</feature>
<dbReference type="HAMAP" id="MF_00420">
    <property type="entry name" value="PurL_2"/>
    <property type="match status" value="1"/>
</dbReference>
<feature type="binding site" evidence="11">
    <location>
        <position position="121"/>
    </location>
    <ligand>
        <name>substrate</name>
    </ligand>
</feature>
<feature type="domain" description="PurM-like N-terminal" evidence="12">
    <location>
        <begin position="79"/>
        <end position="194"/>
    </location>
</feature>
<gene>
    <name evidence="11" type="primary">purL</name>
    <name evidence="15" type="ORF">CFK37_02710</name>
</gene>
<keyword evidence="16" id="KW-1185">Reference proteome</keyword>
<dbReference type="NCBIfam" id="TIGR01736">
    <property type="entry name" value="FGAM_synth_II"/>
    <property type="match status" value="1"/>
</dbReference>
<comment type="subcellular location">
    <subcellularLocation>
        <location evidence="11">Cytoplasm</location>
    </subcellularLocation>
</comment>
<feature type="binding site" evidence="11">
    <location>
        <position position="96"/>
    </location>
    <ligand>
        <name>ATP</name>
        <dbReference type="ChEBI" id="CHEBI:30616"/>
    </ligand>
</feature>
<feature type="binding site" evidence="11">
    <location>
        <position position="538"/>
    </location>
    <ligand>
        <name>Mg(2+)</name>
        <dbReference type="ChEBI" id="CHEBI:18420"/>
        <label>1</label>
    </ligand>
</feature>
<keyword evidence="6 11" id="KW-0067">ATP-binding</keyword>
<dbReference type="Pfam" id="PF02769">
    <property type="entry name" value="AIRS_C"/>
    <property type="match status" value="2"/>
</dbReference>
<dbReference type="KEGG" id="vil:CFK37_02710"/>
<keyword evidence="2 11" id="KW-0436">Ligase</keyword>
<dbReference type="FunFam" id="3.90.650.10:FF:000009">
    <property type="entry name" value="Phosphoribosylformylglycinamidine synthase subunit PurL"/>
    <property type="match status" value="1"/>
</dbReference>
<feature type="domain" description="PurM-like C-terminal" evidence="13">
    <location>
        <begin position="576"/>
        <end position="712"/>
    </location>
</feature>
<dbReference type="SUPFAM" id="SSF56042">
    <property type="entry name" value="PurM C-terminal domain-like"/>
    <property type="match status" value="2"/>
</dbReference>
<dbReference type="AlphaFoldDB" id="A0A220TZG5"/>
<dbReference type="UniPathway" id="UPA00074">
    <property type="reaction ID" value="UER00128"/>
</dbReference>
<dbReference type="GO" id="GO:0004642">
    <property type="term" value="F:phosphoribosylformylglycinamidine synthase activity"/>
    <property type="evidence" value="ECO:0007669"/>
    <property type="project" value="UniProtKB-UniRule"/>
</dbReference>
<evidence type="ECO:0000259" key="14">
    <source>
        <dbReference type="Pfam" id="PF18072"/>
    </source>
</evidence>
<evidence type="ECO:0000256" key="4">
    <source>
        <dbReference type="ARBA" id="ARBA00022741"/>
    </source>
</evidence>
<dbReference type="SUPFAM" id="SSF55326">
    <property type="entry name" value="PurM N-terminal domain-like"/>
    <property type="match status" value="2"/>
</dbReference>
<sequence length="742" mass="80103">MLLTHEINPEQIESEKLYQGMGLNDEEFEMVKTILKRRPNFTETGIFSVMWSEHCSYKTSKPLLRKFPTKAPHVLQGPGEGAGIIDIGDEQAVVFKVESHNHPSAVEPYEGAATGVGGIIRDVFSMGARPVAMMNSLRFGNLTTERVKYLFKEVVHGIAGYGNCVGVPTVGGEVQFDDSYEGNPLVNAMCVGLIDHRDIQKGIAAGIGNTVIYAGAATGRDGIHGATFASDDLAEDANKDRPAVQVGDPFMEKLLIEACLEVIHCDALVGMQDMGAAGLTSSASEMASKAGTGMEMNLDLVPQREQNMNAYELMLSESQERMLLVAKKGQEQEIIDIFEKYGLQAVAVGEVIEEKTFRLKQHGEVVADIPVDALAEEAPVYQMPSQEAAYFQAFQKQEESVPTVEQHGEMLKQLLQQPTIASKEYVYDQYDSMVQTNTVVAPGSDAAVIRIKGTNKALAITTDCNSRYIYLDPETGGKIAVAEAARNIVCSGARPLGLTDGLNFGNPTNPEVFWQMEKSVEGMSSACETLNTPVISGNVSLYNQSKGNAIFPTPVVGMVGLIESLDHLTPSHFQNKGDLIYVIGEAKSEFGGSELQNIVDGSYSGKAPSIDLSVEKTRQNALLDAIHQGLVVSAHDLAEGGLGVALTESAFSEKGLGIEVQVENNPTVELFSETQSRFLVSVNLKNQEKFESTVKDAVKIGVVTDSGKLVVTSNGNQVINENIESLHSLWKGAIPCLLKSKA</sequence>